<dbReference type="AlphaFoldDB" id="A0A814TW80"/>
<dbReference type="EMBL" id="CAJNOM010000163">
    <property type="protein sequence ID" value="CAF1165625.1"/>
    <property type="molecule type" value="Genomic_DNA"/>
</dbReference>
<dbReference type="InterPro" id="IPR001258">
    <property type="entry name" value="NHL_repeat"/>
</dbReference>
<dbReference type="PANTHER" id="PTHR24104:SF25">
    <property type="entry name" value="PROTEIN LIN-41"/>
    <property type="match status" value="1"/>
</dbReference>
<evidence type="ECO:0000256" key="2">
    <source>
        <dbReference type="PROSITE-ProRule" id="PRU00504"/>
    </source>
</evidence>
<keyword evidence="4" id="KW-1185">Reference proteome</keyword>
<dbReference type="CDD" id="cd05819">
    <property type="entry name" value="NHL"/>
    <property type="match status" value="2"/>
</dbReference>
<feature type="repeat" description="NHL" evidence="2">
    <location>
        <begin position="429"/>
        <end position="460"/>
    </location>
</feature>
<dbReference type="Gene3D" id="2.120.10.30">
    <property type="entry name" value="TolB, C-terminal domain"/>
    <property type="match status" value="3"/>
</dbReference>
<dbReference type="SUPFAM" id="SSF101898">
    <property type="entry name" value="NHL repeat"/>
    <property type="match status" value="1"/>
</dbReference>
<accession>A0A814TW80</accession>
<dbReference type="Proteomes" id="UP000663832">
    <property type="component" value="Unassembled WGS sequence"/>
</dbReference>
<reference evidence="3" key="1">
    <citation type="submission" date="2021-02" db="EMBL/GenBank/DDBJ databases">
        <authorList>
            <person name="Nowell W R."/>
        </authorList>
    </citation>
    <scope>NUCLEOTIDE SEQUENCE</scope>
</reference>
<dbReference type="Pfam" id="PF01436">
    <property type="entry name" value="NHL"/>
    <property type="match status" value="1"/>
</dbReference>
<evidence type="ECO:0008006" key="5">
    <source>
        <dbReference type="Google" id="ProtNLM"/>
    </source>
</evidence>
<dbReference type="GO" id="GO:0061630">
    <property type="term" value="F:ubiquitin protein ligase activity"/>
    <property type="evidence" value="ECO:0007669"/>
    <property type="project" value="TreeGrafter"/>
</dbReference>
<comment type="caution">
    <text evidence="3">The sequence shown here is derived from an EMBL/GenBank/DDBJ whole genome shotgun (WGS) entry which is preliminary data.</text>
</comment>
<keyword evidence="1" id="KW-0677">Repeat</keyword>
<name>A0A814TW80_9BILA</name>
<gene>
    <name evidence="3" type="ORF">QVE165_LOCUS23819</name>
</gene>
<dbReference type="PROSITE" id="PS51125">
    <property type="entry name" value="NHL"/>
    <property type="match status" value="2"/>
</dbReference>
<organism evidence="3 4">
    <name type="scientific">Adineta steineri</name>
    <dbReference type="NCBI Taxonomy" id="433720"/>
    <lineage>
        <taxon>Eukaryota</taxon>
        <taxon>Metazoa</taxon>
        <taxon>Spiralia</taxon>
        <taxon>Gnathifera</taxon>
        <taxon>Rotifera</taxon>
        <taxon>Eurotatoria</taxon>
        <taxon>Bdelloidea</taxon>
        <taxon>Adinetida</taxon>
        <taxon>Adinetidae</taxon>
        <taxon>Adineta</taxon>
    </lineage>
</organism>
<dbReference type="GO" id="GO:0000209">
    <property type="term" value="P:protein polyubiquitination"/>
    <property type="evidence" value="ECO:0007669"/>
    <property type="project" value="TreeGrafter"/>
</dbReference>
<protein>
    <recommendedName>
        <fullName evidence="5">NHL repeat containing protein-like protein</fullName>
    </recommendedName>
</protein>
<evidence type="ECO:0000256" key="1">
    <source>
        <dbReference type="ARBA" id="ARBA00022737"/>
    </source>
</evidence>
<dbReference type="PANTHER" id="PTHR24104">
    <property type="entry name" value="E3 UBIQUITIN-PROTEIN LIGASE NHLRC1-RELATED"/>
    <property type="match status" value="1"/>
</dbReference>
<sequence length="597" mass="66215">MFNDDQVVKRSLNDAVISSNRVAAGTGIKGSASNQLWGPFGIFIDVTLSLYVADCLNHRVQLFQSEESIGITVAGSKSLNPTIELRCPSRIILDAEKYLFIMDSSDDRIVGSDLNGFRCLVGCYGKGSQSNQLNYASDFTFDRSGNMFVADTINHRIQKFLLMKDSFALSFNQPTFCPIATWNSNGTTIANRSIIGQDPTTIFVSRNNTIYVANRENSAILIRQEESVNPTRIIHGNFTQLNSLFVTLNGDIYIDDGFENDRVQKWIAEKNIFVTVMNVNSSCYGLFVDINDTLYCSMTKHHQVVKRTLNDVVMNSSCTAAGIGIEGSASNQLDSPRGIFVDVNLDLYVADCQNHRVQLFQSGELNGITVAGSKSLNPTIELRCPSGILLDAEKYLFIVDQGDSRIVGSGLSGFGCLVGCDGEGSKSNQLSSPISLSFDHSGNMFVTDQSNHRIQKFQYFKKSCDNSSPIKSMYLSSLTPNSSIYFKDCSEFNSYYEAIQMNVNVTGDYTILINSEMKTTYGYIYTNSFNVFNWSENRLTYNGYSGNQGQFQLTPILQANMKYIFVMTTSSPNITGNFAIQVSGPSHIGFNRICEYL</sequence>
<dbReference type="GO" id="GO:0008270">
    <property type="term" value="F:zinc ion binding"/>
    <property type="evidence" value="ECO:0007669"/>
    <property type="project" value="UniProtKB-KW"/>
</dbReference>
<evidence type="ECO:0000313" key="4">
    <source>
        <dbReference type="Proteomes" id="UP000663832"/>
    </source>
</evidence>
<proteinExistence type="predicted"/>
<feature type="repeat" description="NHL" evidence="2">
    <location>
        <begin position="323"/>
        <end position="363"/>
    </location>
</feature>
<dbReference type="SUPFAM" id="SSF63829">
    <property type="entry name" value="Calcium-dependent phosphotriesterase"/>
    <property type="match status" value="1"/>
</dbReference>
<dbReference type="InterPro" id="IPR011042">
    <property type="entry name" value="6-blade_b-propeller_TolB-like"/>
</dbReference>
<evidence type="ECO:0000313" key="3">
    <source>
        <dbReference type="EMBL" id="CAF1165625.1"/>
    </source>
</evidence>
<dbReference type="InterPro" id="IPR050952">
    <property type="entry name" value="TRIM-NHL_E3_ligases"/>
</dbReference>
<dbReference type="OrthoDB" id="342730at2759"/>
<dbReference type="GO" id="GO:0043161">
    <property type="term" value="P:proteasome-mediated ubiquitin-dependent protein catabolic process"/>
    <property type="evidence" value="ECO:0007669"/>
    <property type="project" value="TreeGrafter"/>
</dbReference>